<name>A0A1G2EPH9_9BACT</name>
<proteinExistence type="predicted"/>
<dbReference type="InterPro" id="IPR051269">
    <property type="entry name" value="Fe-S_cluster_ET"/>
</dbReference>
<organism evidence="7 8">
    <name type="scientific">Candidatus Nealsonbacteria bacterium RIFOXYB1_FULL_40_15</name>
    <dbReference type="NCBI Taxonomy" id="1801677"/>
    <lineage>
        <taxon>Bacteria</taxon>
        <taxon>Candidatus Nealsoniibacteriota</taxon>
    </lineage>
</organism>
<keyword evidence="5" id="KW-0411">Iron-sulfur</keyword>
<dbReference type="SUPFAM" id="SSF54862">
    <property type="entry name" value="4Fe-4S ferredoxins"/>
    <property type="match status" value="1"/>
</dbReference>
<evidence type="ECO:0000256" key="3">
    <source>
        <dbReference type="ARBA" id="ARBA00022982"/>
    </source>
</evidence>
<evidence type="ECO:0000256" key="4">
    <source>
        <dbReference type="ARBA" id="ARBA00023004"/>
    </source>
</evidence>
<dbReference type="PROSITE" id="PS51379">
    <property type="entry name" value="4FE4S_FER_2"/>
    <property type="match status" value="1"/>
</dbReference>
<dbReference type="PANTHER" id="PTHR36923">
    <property type="entry name" value="FERREDOXIN"/>
    <property type="match status" value="1"/>
</dbReference>
<evidence type="ECO:0000256" key="5">
    <source>
        <dbReference type="ARBA" id="ARBA00023014"/>
    </source>
</evidence>
<evidence type="ECO:0000259" key="6">
    <source>
        <dbReference type="PROSITE" id="PS51379"/>
    </source>
</evidence>
<evidence type="ECO:0000256" key="1">
    <source>
        <dbReference type="ARBA" id="ARBA00022448"/>
    </source>
</evidence>
<protein>
    <recommendedName>
        <fullName evidence="6">4Fe-4S ferredoxin-type domain-containing protein</fullName>
    </recommendedName>
</protein>
<feature type="domain" description="4Fe-4S ferredoxin-type" evidence="6">
    <location>
        <begin position="1"/>
        <end position="30"/>
    </location>
</feature>
<dbReference type="Proteomes" id="UP000177740">
    <property type="component" value="Unassembled WGS sequence"/>
</dbReference>
<dbReference type="Pfam" id="PF13459">
    <property type="entry name" value="Fer4_15"/>
    <property type="match status" value="1"/>
</dbReference>
<dbReference type="EMBL" id="MHMM01000004">
    <property type="protein sequence ID" value="OGZ27679.1"/>
    <property type="molecule type" value="Genomic_DNA"/>
</dbReference>
<evidence type="ECO:0000313" key="7">
    <source>
        <dbReference type="EMBL" id="OGZ27679.1"/>
    </source>
</evidence>
<dbReference type="InterPro" id="IPR017900">
    <property type="entry name" value="4Fe4S_Fe_S_CS"/>
</dbReference>
<sequence>MKIKQEHKKCIGCGVCVSVCPKRWEFAEDGKARPIGGELMGDFYELVVEKEEECNKQAQDSCPVRCIMLE</sequence>
<dbReference type="STRING" id="1801677.A2365_03475"/>
<dbReference type="GO" id="GO:0046872">
    <property type="term" value="F:metal ion binding"/>
    <property type="evidence" value="ECO:0007669"/>
    <property type="project" value="UniProtKB-KW"/>
</dbReference>
<keyword evidence="2" id="KW-0479">Metal-binding</keyword>
<comment type="caution">
    <text evidence="7">The sequence shown here is derived from an EMBL/GenBank/DDBJ whole genome shotgun (WGS) entry which is preliminary data.</text>
</comment>
<dbReference type="GO" id="GO:0051536">
    <property type="term" value="F:iron-sulfur cluster binding"/>
    <property type="evidence" value="ECO:0007669"/>
    <property type="project" value="UniProtKB-KW"/>
</dbReference>
<keyword evidence="1" id="KW-0813">Transport</keyword>
<gene>
    <name evidence="7" type="ORF">A2365_03475</name>
</gene>
<accession>A0A1G2EPH9</accession>
<dbReference type="AlphaFoldDB" id="A0A1G2EPH9"/>
<dbReference type="PANTHER" id="PTHR36923:SF3">
    <property type="entry name" value="FERREDOXIN"/>
    <property type="match status" value="1"/>
</dbReference>
<keyword evidence="4" id="KW-0408">Iron</keyword>
<keyword evidence="3" id="KW-0249">Electron transport</keyword>
<dbReference type="InterPro" id="IPR017896">
    <property type="entry name" value="4Fe4S_Fe-S-bd"/>
</dbReference>
<dbReference type="Gene3D" id="3.30.70.20">
    <property type="match status" value="1"/>
</dbReference>
<reference evidence="7 8" key="1">
    <citation type="journal article" date="2016" name="Nat. Commun.">
        <title>Thousands of microbial genomes shed light on interconnected biogeochemical processes in an aquifer system.</title>
        <authorList>
            <person name="Anantharaman K."/>
            <person name="Brown C.T."/>
            <person name="Hug L.A."/>
            <person name="Sharon I."/>
            <person name="Castelle C.J."/>
            <person name="Probst A.J."/>
            <person name="Thomas B.C."/>
            <person name="Singh A."/>
            <person name="Wilkins M.J."/>
            <person name="Karaoz U."/>
            <person name="Brodie E.L."/>
            <person name="Williams K.H."/>
            <person name="Hubbard S.S."/>
            <person name="Banfield J.F."/>
        </authorList>
    </citation>
    <scope>NUCLEOTIDE SEQUENCE [LARGE SCALE GENOMIC DNA]</scope>
</reference>
<evidence type="ECO:0000313" key="8">
    <source>
        <dbReference type="Proteomes" id="UP000177740"/>
    </source>
</evidence>
<dbReference type="PROSITE" id="PS00198">
    <property type="entry name" value="4FE4S_FER_1"/>
    <property type="match status" value="1"/>
</dbReference>
<evidence type="ECO:0000256" key="2">
    <source>
        <dbReference type="ARBA" id="ARBA00022723"/>
    </source>
</evidence>